<organism evidence="1 2">
    <name type="scientific">Acanthoscelides obtectus</name>
    <name type="common">Bean weevil</name>
    <name type="synonym">Bruchus obtectus</name>
    <dbReference type="NCBI Taxonomy" id="200917"/>
    <lineage>
        <taxon>Eukaryota</taxon>
        <taxon>Metazoa</taxon>
        <taxon>Ecdysozoa</taxon>
        <taxon>Arthropoda</taxon>
        <taxon>Hexapoda</taxon>
        <taxon>Insecta</taxon>
        <taxon>Pterygota</taxon>
        <taxon>Neoptera</taxon>
        <taxon>Endopterygota</taxon>
        <taxon>Coleoptera</taxon>
        <taxon>Polyphaga</taxon>
        <taxon>Cucujiformia</taxon>
        <taxon>Chrysomeloidea</taxon>
        <taxon>Chrysomelidae</taxon>
        <taxon>Bruchinae</taxon>
        <taxon>Bruchini</taxon>
        <taxon>Acanthoscelides</taxon>
    </lineage>
</organism>
<dbReference type="Proteomes" id="UP001152888">
    <property type="component" value="Unassembled WGS sequence"/>
</dbReference>
<gene>
    <name evidence="1" type="ORF">ACAOBT_LOCUS27109</name>
</gene>
<protein>
    <submittedName>
        <fullName evidence="1">Uncharacterized protein</fullName>
    </submittedName>
</protein>
<keyword evidence="2" id="KW-1185">Reference proteome</keyword>
<accession>A0A9P0Q255</accession>
<comment type="caution">
    <text evidence="1">The sequence shown here is derived from an EMBL/GenBank/DDBJ whole genome shotgun (WGS) entry which is preliminary data.</text>
</comment>
<proteinExistence type="predicted"/>
<reference evidence="1" key="1">
    <citation type="submission" date="2022-03" db="EMBL/GenBank/DDBJ databases">
        <authorList>
            <person name="Sayadi A."/>
        </authorList>
    </citation>
    <scope>NUCLEOTIDE SEQUENCE</scope>
</reference>
<dbReference type="AlphaFoldDB" id="A0A9P0Q255"/>
<evidence type="ECO:0000313" key="1">
    <source>
        <dbReference type="EMBL" id="CAH2003001.1"/>
    </source>
</evidence>
<dbReference type="EMBL" id="CAKOFQ010007523">
    <property type="protein sequence ID" value="CAH2003001.1"/>
    <property type="molecule type" value="Genomic_DNA"/>
</dbReference>
<sequence>MTTLKLREHTVKIGMRI</sequence>
<name>A0A9P0Q255_ACAOB</name>
<evidence type="ECO:0000313" key="2">
    <source>
        <dbReference type="Proteomes" id="UP001152888"/>
    </source>
</evidence>